<proteinExistence type="predicted"/>
<accession>A0A392W5U2</accession>
<dbReference type="EMBL" id="LXQA011394712">
    <property type="protein sequence ID" value="MCI95707.1"/>
    <property type="molecule type" value="Genomic_DNA"/>
</dbReference>
<dbReference type="Proteomes" id="UP000265520">
    <property type="component" value="Unassembled WGS sequence"/>
</dbReference>
<name>A0A392W5U2_9FABA</name>
<sequence>RMEAENKKLHDMFASLIQKVPEIEKPLDVGGITEESEKPGGVSDGNMFNPN</sequence>
<evidence type="ECO:0000313" key="3">
    <source>
        <dbReference type="Proteomes" id="UP000265520"/>
    </source>
</evidence>
<evidence type="ECO:0000256" key="1">
    <source>
        <dbReference type="SAM" id="MobiDB-lite"/>
    </source>
</evidence>
<organism evidence="2 3">
    <name type="scientific">Trifolium medium</name>
    <dbReference type="NCBI Taxonomy" id="97028"/>
    <lineage>
        <taxon>Eukaryota</taxon>
        <taxon>Viridiplantae</taxon>
        <taxon>Streptophyta</taxon>
        <taxon>Embryophyta</taxon>
        <taxon>Tracheophyta</taxon>
        <taxon>Spermatophyta</taxon>
        <taxon>Magnoliopsida</taxon>
        <taxon>eudicotyledons</taxon>
        <taxon>Gunneridae</taxon>
        <taxon>Pentapetalae</taxon>
        <taxon>rosids</taxon>
        <taxon>fabids</taxon>
        <taxon>Fabales</taxon>
        <taxon>Fabaceae</taxon>
        <taxon>Papilionoideae</taxon>
        <taxon>50 kb inversion clade</taxon>
        <taxon>NPAAA clade</taxon>
        <taxon>Hologalegina</taxon>
        <taxon>IRL clade</taxon>
        <taxon>Trifolieae</taxon>
        <taxon>Trifolium</taxon>
    </lineage>
</organism>
<feature type="non-terminal residue" evidence="2">
    <location>
        <position position="1"/>
    </location>
</feature>
<comment type="caution">
    <text evidence="2">The sequence shown here is derived from an EMBL/GenBank/DDBJ whole genome shotgun (WGS) entry which is preliminary data.</text>
</comment>
<reference evidence="2 3" key="1">
    <citation type="journal article" date="2018" name="Front. Plant Sci.">
        <title>Red Clover (Trifolium pratense) and Zigzag Clover (T. medium) - A Picture of Genomic Similarities and Differences.</title>
        <authorList>
            <person name="Dluhosova J."/>
            <person name="Istvanek J."/>
            <person name="Nedelnik J."/>
            <person name="Repkova J."/>
        </authorList>
    </citation>
    <scope>NUCLEOTIDE SEQUENCE [LARGE SCALE GENOMIC DNA]</scope>
    <source>
        <strain evidence="3">cv. 10/8</strain>
        <tissue evidence="2">Leaf</tissue>
    </source>
</reference>
<evidence type="ECO:0000313" key="2">
    <source>
        <dbReference type="EMBL" id="MCI95707.1"/>
    </source>
</evidence>
<feature type="region of interest" description="Disordered" evidence="1">
    <location>
        <begin position="27"/>
        <end position="51"/>
    </location>
</feature>
<dbReference type="AlphaFoldDB" id="A0A392W5U2"/>
<protein>
    <submittedName>
        <fullName evidence="2">Uncharacterized protein</fullName>
    </submittedName>
</protein>
<keyword evidence="3" id="KW-1185">Reference proteome</keyword>